<organism evidence="2 3">
    <name type="scientific">Methylomonas rivi</name>
    <dbReference type="NCBI Taxonomy" id="2952226"/>
    <lineage>
        <taxon>Bacteria</taxon>
        <taxon>Pseudomonadati</taxon>
        <taxon>Pseudomonadota</taxon>
        <taxon>Gammaproteobacteria</taxon>
        <taxon>Methylococcales</taxon>
        <taxon>Methylococcaceae</taxon>
        <taxon>Methylomonas</taxon>
    </lineage>
</organism>
<keyword evidence="1" id="KW-0732">Signal</keyword>
<evidence type="ECO:0000313" key="2">
    <source>
        <dbReference type="EMBL" id="MCQ8129824.1"/>
    </source>
</evidence>
<comment type="caution">
    <text evidence="2">The sequence shown here is derived from an EMBL/GenBank/DDBJ whole genome shotgun (WGS) entry which is preliminary data.</text>
</comment>
<dbReference type="PROSITE" id="PS51257">
    <property type="entry name" value="PROKAR_LIPOPROTEIN"/>
    <property type="match status" value="1"/>
</dbReference>
<evidence type="ECO:0000256" key="1">
    <source>
        <dbReference type="SAM" id="SignalP"/>
    </source>
</evidence>
<accession>A0ABT1U7I3</accession>
<dbReference type="EMBL" id="JANIBK010000101">
    <property type="protein sequence ID" value="MCQ8129824.1"/>
    <property type="molecule type" value="Genomic_DNA"/>
</dbReference>
<name>A0ABT1U7I3_9GAMM</name>
<feature type="signal peptide" evidence="1">
    <location>
        <begin position="1"/>
        <end position="21"/>
    </location>
</feature>
<reference evidence="2 3" key="1">
    <citation type="submission" date="2022-07" db="EMBL/GenBank/DDBJ databases">
        <title>Methylomonas rivi sp. nov., Methylomonas rosea sp. nov., Methylomonas aureus sp. nov. and Methylomonas subterranea sp. nov., four novel methanotrophs isolated from a freshwater creek and the deep terrestrial subsurface.</title>
        <authorList>
            <person name="Abin C."/>
            <person name="Sankaranarayanan K."/>
            <person name="Garner C."/>
            <person name="Sindelar R."/>
            <person name="Kotary K."/>
            <person name="Garner R."/>
            <person name="Barclay S."/>
            <person name="Lawson P."/>
            <person name="Krumholz L."/>
        </authorList>
    </citation>
    <scope>NUCLEOTIDE SEQUENCE [LARGE SCALE GENOMIC DNA]</scope>
    <source>
        <strain evidence="2 3">WSC-6</strain>
    </source>
</reference>
<proteinExistence type="predicted"/>
<evidence type="ECO:0000313" key="3">
    <source>
        <dbReference type="Proteomes" id="UP001524586"/>
    </source>
</evidence>
<dbReference type="RefSeq" id="WP_256616252.1">
    <property type="nucleotide sequence ID" value="NZ_JANIBK010000101.1"/>
</dbReference>
<gene>
    <name evidence="2" type="ORF">NP596_15295</name>
</gene>
<dbReference type="Proteomes" id="UP001524586">
    <property type="component" value="Unassembled WGS sequence"/>
</dbReference>
<feature type="chain" id="PRO_5046388576" evidence="1">
    <location>
        <begin position="22"/>
        <end position="160"/>
    </location>
</feature>
<sequence length="160" mass="18357">MLSFKRFFYIFFLTVLGSASACSDNNFDTGGHQQTTAGEPELKQAESKTMNTIGSRRRRLPPELEPITVNGVVYKELRQGNKLGYEQKSGFLVALDQKTGEMLWHVIVYPIHYVEGKETDVQEVFFTRLELLPGKQEILIENELEKRFIVNLPDRSVTEK</sequence>
<keyword evidence="3" id="KW-1185">Reference proteome</keyword>
<protein>
    <submittedName>
        <fullName evidence="2">Uncharacterized protein</fullName>
    </submittedName>
</protein>